<keyword evidence="3" id="KW-1185">Reference proteome</keyword>
<keyword evidence="1" id="KW-0472">Membrane</keyword>
<feature type="transmembrane region" description="Helical" evidence="1">
    <location>
        <begin position="129"/>
        <end position="149"/>
    </location>
</feature>
<dbReference type="AlphaFoldDB" id="A0A4R4N3N0"/>
<gene>
    <name evidence="2" type="ORF">E1267_26920</name>
</gene>
<dbReference type="InterPro" id="IPR025519">
    <property type="entry name" value="DUF4407"/>
</dbReference>
<name>A0A4R4N3N0_9ACTN</name>
<comment type="caution">
    <text evidence="2">The sequence shown here is derived from an EMBL/GenBank/DDBJ whole genome shotgun (WGS) entry which is preliminary data.</text>
</comment>
<dbReference type="Proteomes" id="UP000295157">
    <property type="component" value="Unassembled WGS sequence"/>
</dbReference>
<feature type="transmembrane region" description="Helical" evidence="1">
    <location>
        <begin position="64"/>
        <end position="86"/>
    </location>
</feature>
<reference evidence="2 3" key="1">
    <citation type="submission" date="2019-02" db="EMBL/GenBank/DDBJ databases">
        <title>Draft genome sequences of novel Actinobacteria.</title>
        <authorList>
            <person name="Sahin N."/>
            <person name="Ay H."/>
            <person name="Saygin H."/>
        </authorList>
    </citation>
    <scope>NUCLEOTIDE SEQUENCE [LARGE SCALE GENOMIC DNA]</scope>
    <source>
        <strain evidence="2 3">KC201</strain>
    </source>
</reference>
<protein>
    <submittedName>
        <fullName evidence="2">DUF4407 domain-containing protein</fullName>
    </submittedName>
</protein>
<feature type="transmembrane region" description="Helical" evidence="1">
    <location>
        <begin position="92"/>
        <end position="108"/>
    </location>
</feature>
<keyword evidence="1" id="KW-0812">Transmembrane</keyword>
<organism evidence="2 3">
    <name type="scientific">Nonomuraea longispora</name>
    <dbReference type="NCBI Taxonomy" id="1848320"/>
    <lineage>
        <taxon>Bacteria</taxon>
        <taxon>Bacillati</taxon>
        <taxon>Actinomycetota</taxon>
        <taxon>Actinomycetes</taxon>
        <taxon>Streptosporangiales</taxon>
        <taxon>Streptosporangiaceae</taxon>
        <taxon>Nonomuraea</taxon>
    </lineage>
</organism>
<sequence length="452" mass="50506">MTTSSWRRTSVVDILHGPKSAEQHGRRPRRRERLTLGMILRRFTGVDEKILASVPQERSRYTSLGGVVVSTALIAGASVLGALTLLSQVSPLYLVPVAVMWGLIIANVDRFLITSLHGDNDGWSRWGNVLIRLALAVAIGIFIAEPLTLKIFQERLDREIMVKRDQAIGQTESRYKQCNPLNEPAPSDVDCTGYLLDGGDKAQAVEGNKTEKDKLLKAAEARLAADVAEHARLVKHLNQECFGEPTDHTTGVRGDGPECKRRKGDLKTFLDNHDIAEQQAKVAAMKDEIGSLVADLASAEKDRSRTLSKKIAEHVEDTKRAYANIGLLDRWEALGTVASQSGMVNFAHWLLRIIFVLLDCMPIISKLLNGKTEYDRLLTQELRAGSACHEAKLNYTTRQTTGTYENDLREEERRLKAERGRIDRDQRVDEASRDDEIDRLARTFMASMPAQR</sequence>
<keyword evidence="1" id="KW-1133">Transmembrane helix</keyword>
<dbReference type="EMBL" id="SMJZ01000116">
    <property type="protein sequence ID" value="TDC03255.1"/>
    <property type="molecule type" value="Genomic_DNA"/>
</dbReference>
<evidence type="ECO:0000256" key="1">
    <source>
        <dbReference type="SAM" id="Phobius"/>
    </source>
</evidence>
<evidence type="ECO:0000313" key="2">
    <source>
        <dbReference type="EMBL" id="TDC03255.1"/>
    </source>
</evidence>
<accession>A0A4R4N3N0</accession>
<evidence type="ECO:0000313" key="3">
    <source>
        <dbReference type="Proteomes" id="UP000295157"/>
    </source>
</evidence>
<dbReference type="Pfam" id="PF14362">
    <property type="entry name" value="DUF4407"/>
    <property type="match status" value="1"/>
</dbReference>
<dbReference type="OrthoDB" id="3426638at2"/>
<proteinExistence type="predicted"/>